<organism evidence="1 3">
    <name type="scientific">Leisingera caerulea</name>
    <name type="common">Phaeobacter caeruleus</name>
    <dbReference type="NCBI Taxonomy" id="506591"/>
    <lineage>
        <taxon>Bacteria</taxon>
        <taxon>Pseudomonadati</taxon>
        <taxon>Pseudomonadota</taxon>
        <taxon>Alphaproteobacteria</taxon>
        <taxon>Rhodobacterales</taxon>
        <taxon>Roseobacteraceae</taxon>
        <taxon>Leisingera</taxon>
    </lineage>
</organism>
<evidence type="ECO:0000313" key="3">
    <source>
        <dbReference type="Proteomes" id="UP001058184"/>
    </source>
</evidence>
<dbReference type="EMBL" id="CP081078">
    <property type="protein sequence ID" value="UWQ59986.1"/>
    <property type="molecule type" value="Genomic_DNA"/>
</dbReference>
<reference evidence="1" key="1">
    <citation type="submission" date="2021-08" db="EMBL/GenBank/DDBJ databases">
        <authorList>
            <person name="Nwanade C."/>
            <person name="Wang M."/>
            <person name="Masoudi A."/>
            <person name="Yu Z."/>
            <person name="Liu J."/>
        </authorList>
    </citation>
    <scope>NUCLEOTIDE SEQUENCE</scope>
    <source>
        <strain evidence="1">S141</strain>
    </source>
</reference>
<gene>
    <name evidence="1" type="ORF">K3722_07600</name>
    <name evidence="2" type="ORF">K3722_07615</name>
</gene>
<dbReference type="Proteomes" id="UP001058184">
    <property type="component" value="Chromosome"/>
</dbReference>
<keyword evidence="3" id="KW-1185">Reference proteome</keyword>
<dbReference type="RefSeq" id="WP_260003827.1">
    <property type="nucleotide sequence ID" value="NZ_CP081078.1"/>
</dbReference>
<accession>A0ABY5X058</accession>
<proteinExistence type="predicted"/>
<evidence type="ECO:0000313" key="2">
    <source>
        <dbReference type="EMBL" id="UWQ59989.1"/>
    </source>
</evidence>
<evidence type="ECO:0000313" key="1">
    <source>
        <dbReference type="EMBL" id="UWQ59986.1"/>
    </source>
</evidence>
<sequence>MRLRDRIARRMLFAAILVASDRYVGRMIHAIRTAPMDEKTRALVERSMRPE</sequence>
<dbReference type="EMBL" id="CP081078">
    <property type="protein sequence ID" value="UWQ59989.1"/>
    <property type="molecule type" value="Genomic_DNA"/>
</dbReference>
<name>A0ABY5X058_LEICA</name>
<protein>
    <submittedName>
        <fullName evidence="1">Uncharacterized protein</fullName>
    </submittedName>
</protein>